<organism evidence="6 7">
    <name type="scientific">Scleromatobacter humisilvae</name>
    <dbReference type="NCBI Taxonomy" id="2897159"/>
    <lineage>
        <taxon>Bacteria</taxon>
        <taxon>Pseudomonadati</taxon>
        <taxon>Pseudomonadota</taxon>
        <taxon>Betaproteobacteria</taxon>
        <taxon>Burkholderiales</taxon>
        <taxon>Sphaerotilaceae</taxon>
        <taxon>Scleromatobacter</taxon>
    </lineage>
</organism>
<dbReference type="Pfam" id="PF13675">
    <property type="entry name" value="PilJ"/>
    <property type="match status" value="1"/>
</dbReference>
<dbReference type="Pfam" id="PF03861">
    <property type="entry name" value="ANTAR"/>
    <property type="match status" value="1"/>
</dbReference>
<comment type="caution">
    <text evidence="6">The sequence shown here is derived from an EMBL/GenBank/DDBJ whole genome shotgun (WGS) entry which is preliminary data.</text>
</comment>
<proteinExistence type="predicted"/>
<dbReference type="SMART" id="SM01012">
    <property type="entry name" value="ANTAR"/>
    <property type="match status" value="1"/>
</dbReference>
<dbReference type="RefSeq" id="WP_275681035.1">
    <property type="nucleotide sequence ID" value="NZ_JAJLJH010000001.1"/>
</dbReference>
<dbReference type="AlphaFoldDB" id="A0A9X1YG17"/>
<evidence type="ECO:0000256" key="3">
    <source>
        <dbReference type="ARBA" id="ARBA00022989"/>
    </source>
</evidence>
<dbReference type="Gene3D" id="1.10.10.10">
    <property type="entry name" value="Winged helix-like DNA-binding domain superfamily/Winged helix DNA-binding domain"/>
    <property type="match status" value="1"/>
</dbReference>
<evidence type="ECO:0000313" key="7">
    <source>
        <dbReference type="Proteomes" id="UP001139353"/>
    </source>
</evidence>
<evidence type="ECO:0000259" key="5">
    <source>
        <dbReference type="PROSITE" id="PS50921"/>
    </source>
</evidence>
<keyword evidence="4" id="KW-0472">Membrane</keyword>
<accession>A0A9X1YG17</accession>
<keyword evidence="2" id="KW-0812">Transmembrane</keyword>
<evidence type="ECO:0000256" key="2">
    <source>
        <dbReference type="ARBA" id="ARBA00022692"/>
    </source>
</evidence>
<dbReference type="InterPro" id="IPR011006">
    <property type="entry name" value="CheY-like_superfamily"/>
</dbReference>
<reference evidence="6" key="1">
    <citation type="submission" date="2021-11" db="EMBL/GenBank/DDBJ databases">
        <title>BS-T2-15 a new species belonging to the Comamonadaceae family isolated from the soil of a French oak forest.</title>
        <authorList>
            <person name="Mieszkin S."/>
            <person name="Alain K."/>
        </authorList>
    </citation>
    <scope>NUCLEOTIDE SEQUENCE</scope>
    <source>
        <strain evidence="6">BS-T2-15</strain>
    </source>
</reference>
<gene>
    <name evidence="6" type="ORF">LPC04_04765</name>
</gene>
<protein>
    <submittedName>
        <fullName evidence="6">ANTAR domain-containing protein</fullName>
    </submittedName>
</protein>
<dbReference type="InterPro" id="IPR029095">
    <property type="entry name" value="NarX-like_N"/>
</dbReference>
<dbReference type="EMBL" id="JAJLJH010000001">
    <property type="protein sequence ID" value="MCK9685017.1"/>
    <property type="molecule type" value="Genomic_DNA"/>
</dbReference>
<dbReference type="InterPro" id="IPR036388">
    <property type="entry name" value="WH-like_DNA-bd_sf"/>
</dbReference>
<evidence type="ECO:0000313" key="6">
    <source>
        <dbReference type="EMBL" id="MCK9685017.1"/>
    </source>
</evidence>
<name>A0A9X1YG17_9BURK</name>
<feature type="domain" description="ANTAR" evidence="5">
    <location>
        <begin position="127"/>
        <end position="188"/>
    </location>
</feature>
<keyword evidence="7" id="KW-1185">Reference proteome</keyword>
<evidence type="ECO:0000256" key="4">
    <source>
        <dbReference type="ARBA" id="ARBA00023136"/>
    </source>
</evidence>
<dbReference type="Proteomes" id="UP001139353">
    <property type="component" value="Unassembled WGS sequence"/>
</dbReference>
<sequence length="427" mass="45595">MSPTLSLDLTGPADRAWRAAFDTLAVPLGEACGGHNLVQRTNSALPELLVCLAPTLTAELAAALSPWGGAPPCAVLLLTPPVAIDAAMAARAAELGIHHWQWFGQEEDAAAALASGRSIAQARHGRETALRRALARAHGQLDERRCVDRAKGVLMSARGLDESEAFGLLRSAAMNVNLRLGEVSRSVVEAAQWADAMNRAGQLRMLSQRLVRVVAQRLLRLDARSAAEIAAQSTQRVHDNLAMLARQCAGTSAQAALAEATRCWEALAAALAPARVALDELAHIDALAARLLEAAEQLTQALQEASGRRALHIVNICGRQRMRAQRIAKLSLVCALSSPRAPSDAAAALLDEFEAAQRELEQAPLRSPEIRQALAAIGDEWLRLLAGLRTAQTADGRRALVHASETMLERLDALTNAYEHSLQVILG</sequence>
<comment type="subcellular location">
    <subcellularLocation>
        <location evidence="1">Membrane</location>
        <topology evidence="1">Multi-pass membrane protein</topology>
    </subcellularLocation>
</comment>
<dbReference type="InterPro" id="IPR005561">
    <property type="entry name" value="ANTAR"/>
</dbReference>
<dbReference type="SUPFAM" id="SSF52172">
    <property type="entry name" value="CheY-like"/>
    <property type="match status" value="1"/>
</dbReference>
<evidence type="ECO:0000256" key="1">
    <source>
        <dbReference type="ARBA" id="ARBA00004141"/>
    </source>
</evidence>
<dbReference type="PROSITE" id="PS50921">
    <property type="entry name" value="ANTAR"/>
    <property type="match status" value="1"/>
</dbReference>
<dbReference type="GO" id="GO:0016020">
    <property type="term" value="C:membrane"/>
    <property type="evidence" value="ECO:0007669"/>
    <property type="project" value="UniProtKB-SubCell"/>
</dbReference>
<dbReference type="GO" id="GO:0003723">
    <property type="term" value="F:RNA binding"/>
    <property type="evidence" value="ECO:0007669"/>
    <property type="project" value="InterPro"/>
</dbReference>
<keyword evidence="3" id="KW-1133">Transmembrane helix</keyword>